<dbReference type="STRING" id="1531966.A0A0A1TMY9"/>
<protein>
    <recommendedName>
        <fullName evidence="3">AB hydrolase-1 domain-containing protein</fullName>
    </recommendedName>
</protein>
<dbReference type="InterPro" id="IPR000073">
    <property type="entry name" value="AB_hydrolase_1"/>
</dbReference>
<accession>A0A0A1TMY9</accession>
<dbReference type="PRINTS" id="PR00412">
    <property type="entry name" value="EPOXHYDRLASE"/>
</dbReference>
<dbReference type="OrthoDB" id="284184at2759"/>
<reference evidence="4 5" key="1">
    <citation type="journal article" date="2015" name="Genome Announc.">
        <title>Draft Genome Sequence and Gene Annotation of the Entomopathogenic Fungus Verticillium hemipterigenum.</title>
        <authorList>
            <person name="Horn F."/>
            <person name="Habel A."/>
            <person name="Scharf D.H."/>
            <person name="Dworschak J."/>
            <person name="Brakhage A.A."/>
            <person name="Guthke R."/>
            <person name="Hertweck C."/>
            <person name="Linde J."/>
        </authorList>
    </citation>
    <scope>NUCLEOTIDE SEQUENCE [LARGE SCALE GENOMIC DNA]</scope>
</reference>
<dbReference type="Proteomes" id="UP000039046">
    <property type="component" value="Unassembled WGS sequence"/>
</dbReference>
<feature type="domain" description="AB hydrolase-1" evidence="3">
    <location>
        <begin position="30"/>
        <end position="309"/>
    </location>
</feature>
<dbReference type="AlphaFoldDB" id="A0A0A1TMY9"/>
<evidence type="ECO:0000313" key="4">
    <source>
        <dbReference type="EMBL" id="CEJ92655.1"/>
    </source>
</evidence>
<dbReference type="EMBL" id="CDHN01000005">
    <property type="protein sequence ID" value="CEJ92655.1"/>
    <property type="molecule type" value="Genomic_DNA"/>
</dbReference>
<evidence type="ECO:0000313" key="5">
    <source>
        <dbReference type="Proteomes" id="UP000039046"/>
    </source>
</evidence>
<proteinExistence type="inferred from homology"/>
<comment type="similarity">
    <text evidence="2">Belongs to the AB hydrolase superfamily. Epoxide hydrolase family.</text>
</comment>
<dbReference type="Gene3D" id="3.40.50.1820">
    <property type="entry name" value="alpha/beta hydrolase"/>
    <property type="match status" value="1"/>
</dbReference>
<dbReference type="SUPFAM" id="SSF53474">
    <property type="entry name" value="alpha/beta-Hydrolases"/>
    <property type="match status" value="1"/>
</dbReference>
<gene>
    <name evidence="4" type="ORF">VHEMI08291</name>
</gene>
<dbReference type="InterPro" id="IPR000639">
    <property type="entry name" value="Epox_hydrolase-like"/>
</dbReference>
<dbReference type="InterPro" id="IPR029058">
    <property type="entry name" value="AB_hydrolase_fold"/>
</dbReference>
<keyword evidence="1" id="KW-0378">Hydrolase</keyword>
<dbReference type="GO" id="GO:0016787">
    <property type="term" value="F:hydrolase activity"/>
    <property type="evidence" value="ECO:0007669"/>
    <property type="project" value="UniProtKB-KW"/>
</dbReference>
<organism evidence="4 5">
    <name type="scientific">[Torrubiella] hemipterigena</name>
    <dbReference type="NCBI Taxonomy" id="1531966"/>
    <lineage>
        <taxon>Eukaryota</taxon>
        <taxon>Fungi</taxon>
        <taxon>Dikarya</taxon>
        <taxon>Ascomycota</taxon>
        <taxon>Pezizomycotina</taxon>
        <taxon>Sordariomycetes</taxon>
        <taxon>Hypocreomycetidae</taxon>
        <taxon>Hypocreales</taxon>
        <taxon>Clavicipitaceae</taxon>
        <taxon>Clavicipitaceae incertae sedis</taxon>
        <taxon>'Torrubiella' clade</taxon>
    </lineage>
</organism>
<evidence type="ECO:0000259" key="3">
    <source>
        <dbReference type="Pfam" id="PF00561"/>
    </source>
</evidence>
<sequence length="324" mass="36002">MDPTTYKTITTQRGYSYSYYVSATKGQKETLLLLHGFPEYADMWADQVAAFEAAGYTCIAPDLLGYGATSKPVDGEAYNSEGLAQDVADILDAEGSPKVIVIGHDWGSYLAGRFANWQAARATGLVVTSVAYRPASELQLDAANAQMKSVLGYEPFGYWGWIAAPGSAAVLEEHIDSLFSLLFAKDAEIWKTDFTPAGKLQEWLAQDRHVEEAEFITPEIRAELLRKWKEDGFDGKLGWYRAMTENTHWNHEKNIDAARFKLSIPVLFIGGSRDAPAPAALGDLVTKPLCENYTGKVIDSGHWMLREKPAEWLATVQDWLKETF</sequence>
<keyword evidence="5" id="KW-1185">Reference proteome</keyword>
<evidence type="ECO:0000256" key="1">
    <source>
        <dbReference type="ARBA" id="ARBA00022801"/>
    </source>
</evidence>
<name>A0A0A1TMY9_9HYPO</name>
<dbReference type="PANTHER" id="PTHR43329">
    <property type="entry name" value="EPOXIDE HYDROLASE"/>
    <property type="match status" value="1"/>
</dbReference>
<dbReference type="HOGENOM" id="CLU_020336_7_0_1"/>
<evidence type="ECO:0000256" key="2">
    <source>
        <dbReference type="ARBA" id="ARBA00038334"/>
    </source>
</evidence>
<dbReference type="Pfam" id="PF00561">
    <property type="entry name" value="Abhydrolase_1"/>
    <property type="match status" value="1"/>
</dbReference>